<sequence>MHLEASGAGSPGNHGSPQVQALVRAIPSDVAARISSMLMAPPADGKYEALKTALVRALGRSCEAYVAELDAIDTLQYDGRRPSAFLSRMQDLNRAAGFPLSEAMLRYRHTSLMPHAVRVQLAGLRGPVTPNEYAELVDNIHAAYITFPPPLPPPHYSCACSASDRVRAPAVFTPGDTPAGSTKFLSALERPGARGGHGNALAHSSSTDARLSDMASAIQRLEVAFSAHHSPISHKYCYYHGRFGAAARNCQPPCSWSGNDQREDR</sequence>
<organism evidence="1 2">
    <name type="scientific">Chionoecetes opilio</name>
    <name type="common">Atlantic snow crab</name>
    <name type="synonym">Cancer opilio</name>
    <dbReference type="NCBI Taxonomy" id="41210"/>
    <lineage>
        <taxon>Eukaryota</taxon>
        <taxon>Metazoa</taxon>
        <taxon>Ecdysozoa</taxon>
        <taxon>Arthropoda</taxon>
        <taxon>Crustacea</taxon>
        <taxon>Multicrustacea</taxon>
        <taxon>Malacostraca</taxon>
        <taxon>Eumalacostraca</taxon>
        <taxon>Eucarida</taxon>
        <taxon>Decapoda</taxon>
        <taxon>Pleocyemata</taxon>
        <taxon>Brachyura</taxon>
        <taxon>Eubrachyura</taxon>
        <taxon>Majoidea</taxon>
        <taxon>Majidae</taxon>
        <taxon>Chionoecetes</taxon>
    </lineage>
</organism>
<accession>A0A8J5CSK7</accession>
<proteinExistence type="predicted"/>
<dbReference type="PANTHER" id="PTHR33327">
    <property type="entry name" value="ENDONUCLEASE"/>
    <property type="match status" value="1"/>
</dbReference>
<dbReference type="EMBL" id="JACEEZ010012228">
    <property type="protein sequence ID" value="KAG0720799.1"/>
    <property type="molecule type" value="Genomic_DNA"/>
</dbReference>
<reference evidence="1" key="1">
    <citation type="submission" date="2020-07" db="EMBL/GenBank/DDBJ databases">
        <title>The High-quality genome of the commercially important snow crab, Chionoecetes opilio.</title>
        <authorList>
            <person name="Jeong J.-H."/>
            <person name="Ryu S."/>
        </authorList>
    </citation>
    <scope>NUCLEOTIDE SEQUENCE</scope>
    <source>
        <strain evidence="1">MADBK_172401_WGS</strain>
        <tissue evidence="1">Digestive gland</tissue>
    </source>
</reference>
<dbReference type="PANTHER" id="PTHR33327:SF3">
    <property type="entry name" value="RNA-DIRECTED DNA POLYMERASE"/>
    <property type="match status" value="1"/>
</dbReference>
<evidence type="ECO:0000313" key="2">
    <source>
        <dbReference type="Proteomes" id="UP000770661"/>
    </source>
</evidence>
<evidence type="ECO:0000313" key="1">
    <source>
        <dbReference type="EMBL" id="KAG0720799.1"/>
    </source>
</evidence>
<dbReference type="AlphaFoldDB" id="A0A8J5CSK7"/>
<gene>
    <name evidence="1" type="ORF">GWK47_047705</name>
</gene>
<protein>
    <submittedName>
        <fullName evidence="1">Uncharacterized protein</fullName>
    </submittedName>
</protein>
<comment type="caution">
    <text evidence="1">The sequence shown here is derived from an EMBL/GenBank/DDBJ whole genome shotgun (WGS) entry which is preliminary data.</text>
</comment>
<name>A0A8J5CSK7_CHIOP</name>
<dbReference type="OrthoDB" id="10257314at2759"/>
<dbReference type="Proteomes" id="UP000770661">
    <property type="component" value="Unassembled WGS sequence"/>
</dbReference>
<keyword evidence="2" id="KW-1185">Reference proteome</keyword>